<evidence type="ECO:0000259" key="4">
    <source>
        <dbReference type="Pfam" id="PF01872"/>
    </source>
</evidence>
<name>A0A2A2F8U4_9GAMM</name>
<feature type="domain" description="Bacterial bifunctional deaminase-reductase C-terminal" evidence="4">
    <location>
        <begin position="50"/>
        <end position="254"/>
    </location>
</feature>
<evidence type="ECO:0000256" key="1">
    <source>
        <dbReference type="ARBA" id="ARBA00005104"/>
    </source>
</evidence>
<dbReference type="PANTHER" id="PTHR38011">
    <property type="entry name" value="DIHYDROFOLATE REDUCTASE FAMILY PROTEIN (AFU_ORTHOLOGUE AFUA_8G06820)"/>
    <property type="match status" value="1"/>
</dbReference>
<evidence type="ECO:0000313" key="6">
    <source>
        <dbReference type="Proteomes" id="UP000218896"/>
    </source>
</evidence>
<proteinExistence type="predicted"/>
<comment type="pathway">
    <text evidence="1">Cofactor biosynthesis; riboflavin biosynthesis.</text>
</comment>
<dbReference type="RefSeq" id="WP_095616813.1">
    <property type="nucleotide sequence ID" value="NZ_NSKD01000002.1"/>
</dbReference>
<gene>
    <name evidence="5" type="ORF">CK501_05860</name>
</gene>
<dbReference type="OrthoDB" id="2313602at2"/>
<protein>
    <submittedName>
        <fullName evidence="5">Deaminase</fullName>
    </submittedName>
</protein>
<keyword evidence="6" id="KW-1185">Reference proteome</keyword>
<evidence type="ECO:0000256" key="2">
    <source>
        <dbReference type="ARBA" id="ARBA00022857"/>
    </source>
</evidence>
<dbReference type="InterPro" id="IPR050765">
    <property type="entry name" value="Riboflavin_Biosynth_HTPR"/>
</dbReference>
<keyword evidence="2" id="KW-0521">NADP</keyword>
<sequence length="271" mass="29063">MQSIETVWGDILEARARGQSLPVPATDTEPSPVEQLLRVFRPLCPGENGWVIGQLGQSLDGRIATASGASRYINGDDGLTHLHRLRAIADAVVVGAGTALEDNPRLTVRRVAGHQPVRVVVDRRDRLPGDHHLLTDGDAPTLHLVAGDATPECDRPCPETGVTRVPCLDPESETIDPDRVLAVLACFGLGRVFVEGGGRTVSAFLTAGRLDRLHVMVAPMIIGSGYPAFTLPEVDRLSDAIWPEAQVVNLGSDVLFDLDLRRSGGSLRAQE</sequence>
<keyword evidence="3" id="KW-0560">Oxidoreductase</keyword>
<dbReference type="PANTHER" id="PTHR38011:SF7">
    <property type="entry name" value="2,5-DIAMINO-6-RIBOSYLAMINO-4(3H)-PYRIMIDINONE 5'-PHOSPHATE REDUCTASE"/>
    <property type="match status" value="1"/>
</dbReference>
<dbReference type="SUPFAM" id="SSF53597">
    <property type="entry name" value="Dihydrofolate reductase-like"/>
    <property type="match status" value="1"/>
</dbReference>
<reference evidence="5 6" key="1">
    <citation type="submission" date="2017-08" db="EMBL/GenBank/DDBJ databases">
        <title>Halovibrio sewagensis sp. nov., isolated from wastewater of high salinity.</title>
        <authorList>
            <person name="Dong X."/>
            <person name="Zhang G."/>
        </authorList>
    </citation>
    <scope>NUCLEOTIDE SEQUENCE [LARGE SCALE GENOMIC DNA]</scope>
    <source>
        <strain evidence="5 6">YL5-2</strain>
    </source>
</reference>
<evidence type="ECO:0000313" key="5">
    <source>
        <dbReference type="EMBL" id="PAU81087.1"/>
    </source>
</evidence>
<dbReference type="GO" id="GO:0009231">
    <property type="term" value="P:riboflavin biosynthetic process"/>
    <property type="evidence" value="ECO:0007669"/>
    <property type="project" value="InterPro"/>
</dbReference>
<dbReference type="GO" id="GO:0008703">
    <property type="term" value="F:5-amino-6-(5-phosphoribosylamino)uracil reductase activity"/>
    <property type="evidence" value="ECO:0007669"/>
    <property type="project" value="InterPro"/>
</dbReference>
<dbReference type="Pfam" id="PF01872">
    <property type="entry name" value="RibD_C"/>
    <property type="match status" value="1"/>
</dbReference>
<dbReference type="AlphaFoldDB" id="A0A2A2F8U4"/>
<dbReference type="EMBL" id="NSKD01000002">
    <property type="protein sequence ID" value="PAU81087.1"/>
    <property type="molecule type" value="Genomic_DNA"/>
</dbReference>
<evidence type="ECO:0000256" key="3">
    <source>
        <dbReference type="ARBA" id="ARBA00023002"/>
    </source>
</evidence>
<dbReference type="InterPro" id="IPR024072">
    <property type="entry name" value="DHFR-like_dom_sf"/>
</dbReference>
<dbReference type="InterPro" id="IPR002734">
    <property type="entry name" value="RibDG_C"/>
</dbReference>
<dbReference type="Gene3D" id="3.40.430.10">
    <property type="entry name" value="Dihydrofolate Reductase, subunit A"/>
    <property type="match status" value="1"/>
</dbReference>
<organism evidence="5 6">
    <name type="scientific">Halovibrio salipaludis</name>
    <dbReference type="NCBI Taxonomy" id="2032626"/>
    <lineage>
        <taxon>Bacteria</taxon>
        <taxon>Pseudomonadati</taxon>
        <taxon>Pseudomonadota</taxon>
        <taxon>Gammaproteobacteria</taxon>
        <taxon>Oceanospirillales</taxon>
        <taxon>Halomonadaceae</taxon>
        <taxon>Halovibrio</taxon>
    </lineage>
</organism>
<comment type="caution">
    <text evidence="5">The sequence shown here is derived from an EMBL/GenBank/DDBJ whole genome shotgun (WGS) entry which is preliminary data.</text>
</comment>
<dbReference type="Proteomes" id="UP000218896">
    <property type="component" value="Unassembled WGS sequence"/>
</dbReference>
<accession>A0A2A2F8U4</accession>